<name>A0A5A5TAR6_9CHLR</name>
<dbReference type="InterPro" id="IPR027417">
    <property type="entry name" value="P-loop_NTPase"/>
</dbReference>
<dbReference type="RefSeq" id="WP_149401435.1">
    <property type="nucleotide sequence ID" value="NZ_BIXY01000024.1"/>
</dbReference>
<feature type="domain" description="HTH luxR-type" evidence="4">
    <location>
        <begin position="576"/>
        <end position="641"/>
    </location>
</feature>
<evidence type="ECO:0000256" key="1">
    <source>
        <dbReference type="ARBA" id="ARBA00023015"/>
    </source>
</evidence>
<dbReference type="Gene3D" id="1.10.10.10">
    <property type="entry name" value="Winged helix-like DNA-binding domain superfamily/Winged helix DNA-binding domain"/>
    <property type="match status" value="1"/>
</dbReference>
<evidence type="ECO:0000313" key="5">
    <source>
        <dbReference type="EMBL" id="GCF08447.1"/>
    </source>
</evidence>
<keyword evidence="3" id="KW-0804">Transcription</keyword>
<keyword evidence="6" id="KW-1185">Reference proteome</keyword>
<dbReference type="Gene3D" id="3.40.50.300">
    <property type="entry name" value="P-loop containing nucleotide triphosphate hydrolases"/>
    <property type="match status" value="1"/>
</dbReference>
<comment type="caution">
    <text evidence="5">The sequence shown here is derived from an EMBL/GenBank/DDBJ whole genome shotgun (WGS) entry which is preliminary data.</text>
</comment>
<keyword evidence="2" id="KW-0238">DNA-binding</keyword>
<keyword evidence="1" id="KW-0805">Transcription regulation</keyword>
<dbReference type="SMART" id="SM00421">
    <property type="entry name" value="HTH_LUXR"/>
    <property type="match status" value="1"/>
</dbReference>
<dbReference type="OrthoDB" id="1123107at2"/>
<dbReference type="Proteomes" id="UP000322530">
    <property type="component" value="Unassembled WGS sequence"/>
</dbReference>
<dbReference type="SUPFAM" id="SSF46894">
    <property type="entry name" value="C-terminal effector domain of the bipartite response regulators"/>
    <property type="match status" value="1"/>
</dbReference>
<dbReference type="GO" id="GO:0003677">
    <property type="term" value="F:DNA binding"/>
    <property type="evidence" value="ECO:0007669"/>
    <property type="project" value="UniProtKB-KW"/>
</dbReference>
<evidence type="ECO:0000256" key="3">
    <source>
        <dbReference type="ARBA" id="ARBA00023163"/>
    </source>
</evidence>
<sequence>MVRRNIPVVVDTYLWLSDQASEETRSIAVASHEWFRWLADEQNKSFSFRQDGATMTVRHERQRNGWYWYAYRKPAGRIYKAYLGRPAEITLQRLIEAATMLGQKADNDILSLQASQGQITQNTLHSLSEPLLAEKFIIPVTAATIPRPHLYARMTAGTQSKLVILSASAGYGKTSLLSSWCQQQGRTSNAAHAWVSLDILDNDPRVFWTHILTALNMAQPGLAASALALLHASRIKTTGMLYVIKTLLNACQQLTRDIVLLLDNYHTIQADELQQELTFLLDHLPARLHLVLAGRTDPPLPLARLRVEGVLTELRHADLRFNASETEFLLTKQHDAATAQKEYIQLTAQTEGWIAGIQLAARHLNEGEGTTFTKNRYLQEYLIEEVLLKQTPEIQQFLLQTSILERLQAPLCDALREQDNSQLLLETIEQLNLFIVPLDEEGQCYRYHTLFAEALRHRLQRTQATLVRDLHRRASRWYEVQGQLVSAIYHATQVADSENVKRLLDLKISADEVKTASQRKQTTTHWIDFIAVPEQTITPPLDYVTTPHTSLILLDPDRAILQKSSMAIRSAEEAEDDTLLEPLTRRERDVLQQLLRGASNREIAQSLIISEGTVKKHVSNICSKLGVQSRTQAMAKSISLALL</sequence>
<dbReference type="Pfam" id="PF25873">
    <property type="entry name" value="WHD_MalT"/>
    <property type="match status" value="1"/>
</dbReference>
<dbReference type="PROSITE" id="PS50043">
    <property type="entry name" value="HTH_LUXR_2"/>
    <property type="match status" value="1"/>
</dbReference>
<dbReference type="EMBL" id="BIXY01000024">
    <property type="protein sequence ID" value="GCF08447.1"/>
    <property type="molecule type" value="Genomic_DNA"/>
</dbReference>
<proteinExistence type="predicted"/>
<gene>
    <name evidence="5" type="ORF">KDI_20110</name>
</gene>
<evidence type="ECO:0000259" key="4">
    <source>
        <dbReference type="PROSITE" id="PS50043"/>
    </source>
</evidence>
<dbReference type="PRINTS" id="PR00038">
    <property type="entry name" value="HTHLUXR"/>
</dbReference>
<dbReference type="PANTHER" id="PTHR44688">
    <property type="entry name" value="DNA-BINDING TRANSCRIPTIONAL ACTIVATOR DEVR_DOSR"/>
    <property type="match status" value="1"/>
</dbReference>
<dbReference type="InterPro" id="IPR000792">
    <property type="entry name" value="Tscrpt_reg_LuxR_C"/>
</dbReference>
<protein>
    <recommendedName>
        <fullName evidence="4">HTH luxR-type domain-containing protein</fullName>
    </recommendedName>
</protein>
<evidence type="ECO:0000313" key="6">
    <source>
        <dbReference type="Proteomes" id="UP000322530"/>
    </source>
</evidence>
<dbReference type="CDD" id="cd06170">
    <property type="entry name" value="LuxR_C_like"/>
    <property type="match status" value="1"/>
</dbReference>
<evidence type="ECO:0000256" key="2">
    <source>
        <dbReference type="ARBA" id="ARBA00023125"/>
    </source>
</evidence>
<dbReference type="InterPro" id="IPR016032">
    <property type="entry name" value="Sig_transdc_resp-reg_C-effctor"/>
</dbReference>
<dbReference type="InterPro" id="IPR036388">
    <property type="entry name" value="WH-like_DNA-bd_sf"/>
</dbReference>
<dbReference type="AlphaFoldDB" id="A0A5A5TAR6"/>
<dbReference type="PANTHER" id="PTHR44688:SF16">
    <property type="entry name" value="DNA-BINDING TRANSCRIPTIONAL ACTIVATOR DEVR_DOSR"/>
    <property type="match status" value="1"/>
</dbReference>
<reference evidence="5 6" key="1">
    <citation type="submission" date="2019-01" db="EMBL/GenBank/DDBJ databases">
        <title>Draft genome sequence of Dictyobacter sp. Uno17.</title>
        <authorList>
            <person name="Wang C.M."/>
            <person name="Zheng Y."/>
            <person name="Sakai Y."/>
            <person name="Abe K."/>
            <person name="Yokota A."/>
            <person name="Yabe S."/>
        </authorList>
    </citation>
    <scope>NUCLEOTIDE SEQUENCE [LARGE SCALE GENOMIC DNA]</scope>
    <source>
        <strain evidence="5 6">Uno17</strain>
    </source>
</reference>
<dbReference type="GO" id="GO:0006355">
    <property type="term" value="P:regulation of DNA-templated transcription"/>
    <property type="evidence" value="ECO:0007669"/>
    <property type="project" value="InterPro"/>
</dbReference>
<dbReference type="SUPFAM" id="SSF52540">
    <property type="entry name" value="P-loop containing nucleoside triphosphate hydrolases"/>
    <property type="match status" value="1"/>
</dbReference>
<dbReference type="InterPro" id="IPR059106">
    <property type="entry name" value="WHD_MalT"/>
</dbReference>
<dbReference type="PROSITE" id="PS00622">
    <property type="entry name" value="HTH_LUXR_1"/>
    <property type="match status" value="1"/>
</dbReference>
<organism evidence="5 6">
    <name type="scientific">Dictyobacter arantiisoli</name>
    <dbReference type="NCBI Taxonomy" id="2014874"/>
    <lineage>
        <taxon>Bacteria</taxon>
        <taxon>Bacillati</taxon>
        <taxon>Chloroflexota</taxon>
        <taxon>Ktedonobacteria</taxon>
        <taxon>Ktedonobacterales</taxon>
        <taxon>Dictyobacteraceae</taxon>
        <taxon>Dictyobacter</taxon>
    </lineage>
</organism>
<accession>A0A5A5TAR6</accession>
<dbReference type="Pfam" id="PF00196">
    <property type="entry name" value="GerE"/>
    <property type="match status" value="1"/>
</dbReference>